<dbReference type="RefSeq" id="WP_137330036.1">
    <property type="nucleotide sequence ID" value="NZ_CP040058.1"/>
</dbReference>
<dbReference type="OrthoDB" id="9800780at2"/>
<dbReference type="AlphaFoldDB" id="A0A4V1EGQ2"/>
<gene>
    <name evidence="2" type="ORF">AR1Y2_3416</name>
</gene>
<evidence type="ECO:0008006" key="4">
    <source>
        <dbReference type="Google" id="ProtNLM"/>
    </source>
</evidence>
<name>A0A4V1EGQ2_9FIRM</name>
<dbReference type="Proteomes" id="UP000298653">
    <property type="component" value="Chromosome"/>
</dbReference>
<evidence type="ECO:0000256" key="1">
    <source>
        <dbReference type="SAM" id="SignalP"/>
    </source>
</evidence>
<feature type="chain" id="PRO_5038818384" description="Bacterial Ig domain-containing protein" evidence="1">
    <location>
        <begin position="26"/>
        <end position="764"/>
    </location>
</feature>
<evidence type="ECO:0000313" key="2">
    <source>
        <dbReference type="EMBL" id="QCP36870.1"/>
    </source>
</evidence>
<proteinExistence type="predicted"/>
<organism evidence="2 3">
    <name type="scientific">Anaerostipes rhamnosivorans</name>
    <dbReference type="NCBI Taxonomy" id="1229621"/>
    <lineage>
        <taxon>Bacteria</taxon>
        <taxon>Bacillati</taxon>
        <taxon>Bacillota</taxon>
        <taxon>Clostridia</taxon>
        <taxon>Lachnospirales</taxon>
        <taxon>Lachnospiraceae</taxon>
        <taxon>Anaerostipes</taxon>
    </lineage>
</organism>
<keyword evidence="3" id="KW-1185">Reference proteome</keyword>
<dbReference type="KEGG" id="arf:AR1Y2_3416"/>
<sequence>MKHILKKMLCVILTAAIILSGNVYQMPEVSAAADLNWGLELDISGHTDLKISVSKVDEKQAVTAHITAGADTFTKKLDITSQSQDFEITFDKGYAPGVKVTAYLETADKRKTTTATDYVGKHVISTYDGQASPKQFTVKESFKGTINNISADVGIKDIYIGKVNGDGTLQVDYPAQNIGNKIQVTWGDGYCQETREYTITNRKLSIGGMMFSRDSISAYEIDNDVRLHARVNGVDYYSVFGREYKRDKPLIKYPVQPVGQKVELWLEAEDGSVQELRTATIEACKLPWGDTRFMSCYPKKISDWAPDNSTYVIAKIGSNQYRGTVNKGKFTINYPRQKDGTPVSLTGYDEHECPSEVLNKKISNDNQNIKTEKHFYAAFPSRASGKSPFYDRLCAEINGKIYYGNYPSSSSETVYVSYPPQSVGTKIKFWYEDSNGSFTNTITRTVGKKDIEVNIKDLSVSRLSGSYYQDYEHQAAPSYIRATINGKTYNGTFKKNDFNEYKYNISFPQQKVGSKVTVTVEDKDGCKTYASSTIKNKAIKFKLNAGTGYADGEVWGETLPKTKITLKIGNRTYNTTADNDGDFSIYIPIFRTGTKVYIKAVAPNGYYKVINTSIKKSYCKVKVKNTQFTKTKYANIQCTGAEKTDKLKIKVSGKTITKKIKGKKFNETIKVKLPKKKAGKSIKVIIYDKYGDQRASTTKQIYIGRNITVGMSTKKAVLTTWGKPVYKTKAKKGYKEWGFIRGNYGLIALIKKGKVRKIYKGRLN</sequence>
<feature type="signal peptide" evidence="1">
    <location>
        <begin position="1"/>
        <end position="25"/>
    </location>
</feature>
<evidence type="ECO:0000313" key="3">
    <source>
        <dbReference type="Proteomes" id="UP000298653"/>
    </source>
</evidence>
<protein>
    <recommendedName>
        <fullName evidence="4">Bacterial Ig domain-containing protein</fullName>
    </recommendedName>
</protein>
<accession>A0A4V1EGQ2</accession>
<reference evidence="2 3" key="1">
    <citation type="submission" date="2019-05" db="EMBL/GenBank/DDBJ databases">
        <title>Complete genome sequencing of Anaerostipes rhamnosivorans.</title>
        <authorList>
            <person name="Bui T.P.N."/>
            <person name="de Vos W.M."/>
        </authorList>
    </citation>
    <scope>NUCLEOTIDE SEQUENCE [LARGE SCALE GENOMIC DNA]</scope>
    <source>
        <strain evidence="2 3">1y2</strain>
    </source>
</reference>
<keyword evidence="1" id="KW-0732">Signal</keyword>
<dbReference type="EMBL" id="CP040058">
    <property type="protein sequence ID" value="QCP36870.1"/>
    <property type="molecule type" value="Genomic_DNA"/>
</dbReference>